<keyword evidence="1" id="KW-0862">Zinc</keyword>
<evidence type="ECO:0000256" key="1">
    <source>
        <dbReference type="PROSITE-ProRule" id="PRU00042"/>
    </source>
</evidence>
<dbReference type="GO" id="GO:0008270">
    <property type="term" value="F:zinc ion binding"/>
    <property type="evidence" value="ECO:0007669"/>
    <property type="project" value="UniProtKB-KW"/>
</dbReference>
<dbReference type="AlphaFoldDB" id="A0A9Q1RQA7"/>
<protein>
    <recommendedName>
        <fullName evidence="3">C2H2-type domain-containing protein</fullName>
    </recommendedName>
</protein>
<keyword evidence="5" id="KW-1185">Reference proteome</keyword>
<proteinExistence type="predicted"/>
<gene>
    <name evidence="4" type="ORF">K7X08_020003</name>
</gene>
<evidence type="ECO:0000259" key="3">
    <source>
        <dbReference type="PROSITE" id="PS50157"/>
    </source>
</evidence>
<reference evidence="5" key="1">
    <citation type="journal article" date="2023" name="Proc. Natl. Acad. Sci. U.S.A.">
        <title>Genomic and structural basis for evolution of tropane alkaloid biosynthesis.</title>
        <authorList>
            <person name="Wanga Y.-J."/>
            <person name="Taina T."/>
            <person name="Yua J.-Y."/>
            <person name="Lia J."/>
            <person name="Xua B."/>
            <person name="Chenc J."/>
            <person name="D'Auriad J.C."/>
            <person name="Huanga J.-P."/>
            <person name="Huanga S.-X."/>
        </authorList>
    </citation>
    <scope>NUCLEOTIDE SEQUENCE [LARGE SCALE GENOMIC DNA]</scope>
    <source>
        <strain evidence="5">cv. KIB-2019</strain>
    </source>
</reference>
<sequence>MQAQNRQGRWIYECIYCRKPFPTSQAIAGHTKGHFKHGWVKGTRQRKIFIPHPNYEVQQQGSGTDSSIIPQQQQVASDDSTTAHQVGAQNVENTADQPVSSSKRPRVREHHFGVRDQKILARLVGRLTKEEHDVIKRLVDCAREKAKQSNTEVEVIPNKDAEAHP</sequence>
<accession>A0A9Q1RQA7</accession>
<dbReference type="PROSITE" id="PS50157">
    <property type="entry name" value="ZINC_FINGER_C2H2_2"/>
    <property type="match status" value="1"/>
</dbReference>
<comment type="caution">
    <text evidence="4">The sequence shown here is derived from an EMBL/GenBank/DDBJ whole genome shotgun (WGS) entry which is preliminary data.</text>
</comment>
<feature type="region of interest" description="Disordered" evidence="2">
    <location>
        <begin position="60"/>
        <end position="109"/>
    </location>
</feature>
<keyword evidence="1" id="KW-0479">Metal-binding</keyword>
<dbReference type="OrthoDB" id="1295196at2759"/>
<dbReference type="EMBL" id="JAJAGQ010000003">
    <property type="protein sequence ID" value="KAJ8567795.1"/>
    <property type="molecule type" value="Genomic_DNA"/>
</dbReference>
<feature type="domain" description="C2H2-type" evidence="3">
    <location>
        <begin position="12"/>
        <end position="34"/>
    </location>
</feature>
<organism evidence="4 5">
    <name type="scientific">Anisodus acutangulus</name>
    <dbReference type="NCBI Taxonomy" id="402998"/>
    <lineage>
        <taxon>Eukaryota</taxon>
        <taxon>Viridiplantae</taxon>
        <taxon>Streptophyta</taxon>
        <taxon>Embryophyta</taxon>
        <taxon>Tracheophyta</taxon>
        <taxon>Spermatophyta</taxon>
        <taxon>Magnoliopsida</taxon>
        <taxon>eudicotyledons</taxon>
        <taxon>Gunneridae</taxon>
        <taxon>Pentapetalae</taxon>
        <taxon>asterids</taxon>
        <taxon>lamiids</taxon>
        <taxon>Solanales</taxon>
        <taxon>Solanaceae</taxon>
        <taxon>Solanoideae</taxon>
        <taxon>Hyoscyameae</taxon>
        <taxon>Anisodus</taxon>
    </lineage>
</organism>
<name>A0A9Q1RQA7_9SOLA</name>
<feature type="compositionally biased region" description="Polar residues" evidence="2">
    <location>
        <begin position="60"/>
        <end position="102"/>
    </location>
</feature>
<keyword evidence="1" id="KW-0863">Zinc-finger</keyword>
<evidence type="ECO:0000313" key="5">
    <source>
        <dbReference type="Proteomes" id="UP001152561"/>
    </source>
</evidence>
<dbReference type="Proteomes" id="UP001152561">
    <property type="component" value="Unassembled WGS sequence"/>
</dbReference>
<dbReference type="InterPro" id="IPR013087">
    <property type="entry name" value="Znf_C2H2_type"/>
</dbReference>
<feature type="region of interest" description="Disordered" evidence="2">
    <location>
        <begin position="146"/>
        <end position="165"/>
    </location>
</feature>
<evidence type="ECO:0000256" key="2">
    <source>
        <dbReference type="SAM" id="MobiDB-lite"/>
    </source>
</evidence>
<evidence type="ECO:0000313" key="4">
    <source>
        <dbReference type="EMBL" id="KAJ8567795.1"/>
    </source>
</evidence>
<dbReference type="PROSITE" id="PS00028">
    <property type="entry name" value="ZINC_FINGER_C2H2_1"/>
    <property type="match status" value="1"/>
</dbReference>